<dbReference type="InterPro" id="IPR012341">
    <property type="entry name" value="6hp_glycosidase-like_sf"/>
</dbReference>
<sequence length="483" mass="53382">MDGRHGAGTGATLGLDRRTVLAAPVAFAAARPARAATAARPSKRPPLSERRFHSAAVEREIVRLKRRIADPKLAWMFENCYPNTLDTTVLSVTDDDAFVITGDIPCLWLRDSSAQLRPYLHLAAGDPALTRLFRGLIARQARCVLIDPYANAFLQDPGGRTDLDSSQHDQTEMKPGVAERKWEVDSLCYVLRLASSYWRATRDRAAFTAEWAESARAIVRTFREQQRRDDLGPYRFQRSSVQPTETQLWSVGNPTRKVGLIHSSFRPSDDATILPFLIPANIFAARTLRELAAVATEARGDTALATDAAALAAEIEAALAAHGRMRLADGSEVWAFEVDGFGNALFMDDCCELSLSGLAFLGCASLDDPLWRRTEAAAWSERNPWFVRGRAGAGLGGPHAGFDLIWPMATLVRAASSRDDALIRACLRSIRDTDADTGFVHETFHKDDPARFTRPWFAWANGLLGELIVTLARDRPQTLRQRL</sequence>
<keyword evidence="1" id="KW-0378">Hydrolase</keyword>
<dbReference type="InterPro" id="IPR008313">
    <property type="entry name" value="GH125"/>
</dbReference>
<dbReference type="Pfam" id="PF06824">
    <property type="entry name" value="Glyco_hydro_125"/>
    <property type="match status" value="1"/>
</dbReference>
<dbReference type="SUPFAM" id="SSF48208">
    <property type="entry name" value="Six-hairpin glycosidases"/>
    <property type="match status" value="1"/>
</dbReference>
<accession>A0ABS7BKZ3</accession>
<dbReference type="Gene3D" id="1.50.10.10">
    <property type="match status" value="1"/>
</dbReference>
<dbReference type="PIRSF" id="PIRSF028846">
    <property type="entry name" value="UCP028846"/>
    <property type="match status" value="1"/>
</dbReference>
<dbReference type="GO" id="GO:0016787">
    <property type="term" value="F:hydrolase activity"/>
    <property type="evidence" value="ECO:0007669"/>
    <property type="project" value="UniProtKB-KW"/>
</dbReference>
<evidence type="ECO:0000313" key="2">
    <source>
        <dbReference type="Proteomes" id="UP000759103"/>
    </source>
</evidence>
<organism evidence="1 2">
    <name type="scientific">Sphingomonas citri</name>
    <dbReference type="NCBI Taxonomy" id="2862499"/>
    <lineage>
        <taxon>Bacteria</taxon>
        <taxon>Pseudomonadati</taxon>
        <taxon>Pseudomonadota</taxon>
        <taxon>Alphaproteobacteria</taxon>
        <taxon>Sphingomonadales</taxon>
        <taxon>Sphingomonadaceae</taxon>
        <taxon>Sphingomonas</taxon>
    </lineage>
</organism>
<dbReference type="Proteomes" id="UP000759103">
    <property type="component" value="Unassembled WGS sequence"/>
</dbReference>
<reference evidence="1 2" key="1">
    <citation type="submission" date="2021-07" db="EMBL/GenBank/DDBJ databases">
        <title>Sphingomonas sp.</title>
        <authorList>
            <person name="Feng G."/>
            <person name="Li J."/>
            <person name="Pan M."/>
        </authorList>
    </citation>
    <scope>NUCLEOTIDE SEQUENCE [LARGE SCALE GENOMIC DNA]</scope>
    <source>
        <strain evidence="1 2">RRHST34</strain>
    </source>
</reference>
<name>A0ABS7BKZ3_9SPHN</name>
<protein>
    <submittedName>
        <fullName evidence="1">Glycoside hydrolase family 125 protein</fullName>
    </submittedName>
</protein>
<comment type="caution">
    <text evidence="1">The sequence shown here is derived from an EMBL/GenBank/DDBJ whole genome shotgun (WGS) entry which is preliminary data.</text>
</comment>
<dbReference type="EMBL" id="JAHXZN010000001">
    <property type="protein sequence ID" value="MBW6530271.1"/>
    <property type="molecule type" value="Genomic_DNA"/>
</dbReference>
<dbReference type="PANTHER" id="PTHR31047:SF0">
    <property type="entry name" value="MEIOTICALLY UP-REGULATED GENE 157 PROTEIN"/>
    <property type="match status" value="1"/>
</dbReference>
<dbReference type="PANTHER" id="PTHR31047">
    <property type="entry name" value="MEIOTICALLY UP-REGULATED GENE 157 PROTEIN"/>
    <property type="match status" value="1"/>
</dbReference>
<evidence type="ECO:0000313" key="1">
    <source>
        <dbReference type="EMBL" id="MBW6530271.1"/>
    </source>
</evidence>
<dbReference type="SMART" id="SM01149">
    <property type="entry name" value="DUF1237"/>
    <property type="match status" value="1"/>
</dbReference>
<dbReference type="InterPro" id="IPR008928">
    <property type="entry name" value="6-hairpin_glycosidase_sf"/>
</dbReference>
<gene>
    <name evidence="1" type="ORF">KZ820_05935</name>
</gene>
<keyword evidence="2" id="KW-1185">Reference proteome</keyword>
<dbReference type="RefSeq" id="WP_219747651.1">
    <property type="nucleotide sequence ID" value="NZ_JAHXZN010000001.1"/>
</dbReference>
<proteinExistence type="predicted"/>